<dbReference type="Pfam" id="PF00924">
    <property type="entry name" value="MS_channel_2nd"/>
    <property type="match status" value="1"/>
</dbReference>
<dbReference type="InterPro" id="IPR023408">
    <property type="entry name" value="MscS_beta-dom_sf"/>
</dbReference>
<feature type="domain" description="Mechanosensitive ion channel MscS C-terminal" evidence="11">
    <location>
        <begin position="711"/>
        <end position="794"/>
    </location>
</feature>
<keyword evidence="4 9" id="KW-0812">Transmembrane</keyword>
<feature type="compositionally biased region" description="Low complexity" evidence="8">
    <location>
        <begin position="29"/>
        <end position="43"/>
    </location>
</feature>
<dbReference type="InterPro" id="IPR011066">
    <property type="entry name" value="MscS_channel_C_sf"/>
</dbReference>
<evidence type="ECO:0000256" key="7">
    <source>
        <dbReference type="SAM" id="Coils"/>
    </source>
</evidence>
<name>A0ABX6QS49_9HYPH</name>
<protein>
    <submittedName>
        <fullName evidence="12">Mechanosensitive ion channel family protein</fullName>
    </submittedName>
</protein>
<dbReference type="PROSITE" id="PS01246">
    <property type="entry name" value="UPF0003"/>
    <property type="match status" value="1"/>
</dbReference>
<evidence type="ECO:0000313" key="13">
    <source>
        <dbReference type="Proteomes" id="UP000308530"/>
    </source>
</evidence>
<feature type="transmembrane region" description="Helical" evidence="9">
    <location>
        <begin position="384"/>
        <end position="403"/>
    </location>
</feature>
<dbReference type="PANTHER" id="PTHR30347:SF1">
    <property type="entry name" value="MECHANOSENSITIVE CHANNEL MSCK"/>
    <property type="match status" value="1"/>
</dbReference>
<dbReference type="InterPro" id="IPR049278">
    <property type="entry name" value="MS_channel_C"/>
</dbReference>
<organism evidence="12 13">
    <name type="scientific">Peteryoungia desertarenae</name>
    <dbReference type="NCBI Taxonomy" id="1813451"/>
    <lineage>
        <taxon>Bacteria</taxon>
        <taxon>Pseudomonadati</taxon>
        <taxon>Pseudomonadota</taxon>
        <taxon>Alphaproteobacteria</taxon>
        <taxon>Hyphomicrobiales</taxon>
        <taxon>Rhizobiaceae</taxon>
        <taxon>Peteryoungia</taxon>
    </lineage>
</organism>
<dbReference type="InterPro" id="IPR006686">
    <property type="entry name" value="MscS_channel_CS"/>
</dbReference>
<feature type="domain" description="Mechanosensitive ion channel MscS" evidence="10">
    <location>
        <begin position="637"/>
        <end position="704"/>
    </location>
</feature>
<comment type="similarity">
    <text evidence="2">Belongs to the MscS (TC 1.A.23) family.</text>
</comment>
<dbReference type="InterPro" id="IPR052702">
    <property type="entry name" value="MscS-like_channel"/>
</dbReference>
<evidence type="ECO:0000256" key="2">
    <source>
        <dbReference type="ARBA" id="ARBA00008017"/>
    </source>
</evidence>
<accession>A0ABX6QS49</accession>
<dbReference type="SUPFAM" id="SSF82861">
    <property type="entry name" value="Mechanosensitive channel protein MscS (YggB), transmembrane region"/>
    <property type="match status" value="1"/>
</dbReference>
<feature type="region of interest" description="Disordered" evidence="8">
    <location>
        <begin position="15"/>
        <end position="43"/>
    </location>
</feature>
<feature type="transmembrane region" description="Helical" evidence="9">
    <location>
        <begin position="270"/>
        <end position="291"/>
    </location>
</feature>
<feature type="transmembrane region" description="Helical" evidence="9">
    <location>
        <begin position="506"/>
        <end position="526"/>
    </location>
</feature>
<feature type="transmembrane region" description="Helical" evidence="9">
    <location>
        <begin position="423"/>
        <end position="441"/>
    </location>
</feature>
<gene>
    <name evidence="12" type="ORF">FE840_015135</name>
</gene>
<feature type="coiled-coil region" evidence="7">
    <location>
        <begin position="136"/>
        <end position="163"/>
    </location>
</feature>
<evidence type="ECO:0000259" key="10">
    <source>
        <dbReference type="Pfam" id="PF00924"/>
    </source>
</evidence>
<evidence type="ECO:0000256" key="8">
    <source>
        <dbReference type="SAM" id="MobiDB-lite"/>
    </source>
</evidence>
<dbReference type="EMBL" id="CP058350">
    <property type="protein sequence ID" value="QLF71434.1"/>
    <property type="molecule type" value="Genomic_DNA"/>
</dbReference>
<keyword evidence="7" id="KW-0175">Coiled coil</keyword>
<dbReference type="SUPFAM" id="SSF82689">
    <property type="entry name" value="Mechanosensitive channel protein MscS (YggB), C-terminal domain"/>
    <property type="match status" value="1"/>
</dbReference>
<dbReference type="InterPro" id="IPR010920">
    <property type="entry name" value="LSM_dom_sf"/>
</dbReference>
<evidence type="ECO:0000259" key="11">
    <source>
        <dbReference type="Pfam" id="PF21082"/>
    </source>
</evidence>
<dbReference type="RefSeq" id="WP_138286733.1">
    <property type="nucleotide sequence ID" value="NZ_CP058350.1"/>
</dbReference>
<dbReference type="Gene3D" id="3.30.70.100">
    <property type="match status" value="1"/>
</dbReference>
<proteinExistence type="inferred from homology"/>
<feature type="transmembrane region" description="Helical" evidence="9">
    <location>
        <begin position="546"/>
        <end position="571"/>
    </location>
</feature>
<evidence type="ECO:0000256" key="3">
    <source>
        <dbReference type="ARBA" id="ARBA00022475"/>
    </source>
</evidence>
<dbReference type="SUPFAM" id="SSF50182">
    <property type="entry name" value="Sm-like ribonucleoproteins"/>
    <property type="match status" value="1"/>
</dbReference>
<feature type="transmembrane region" description="Helical" evidence="9">
    <location>
        <begin position="303"/>
        <end position="328"/>
    </location>
</feature>
<comment type="subcellular location">
    <subcellularLocation>
        <location evidence="1">Cell membrane</location>
        <topology evidence="1">Multi-pass membrane protein</topology>
    </subcellularLocation>
</comment>
<feature type="transmembrane region" description="Helical" evidence="9">
    <location>
        <begin position="621"/>
        <end position="650"/>
    </location>
</feature>
<feature type="transmembrane region" description="Helical" evidence="9">
    <location>
        <begin position="230"/>
        <end position="249"/>
    </location>
</feature>
<dbReference type="PANTHER" id="PTHR30347">
    <property type="entry name" value="POTASSIUM CHANNEL RELATED"/>
    <property type="match status" value="1"/>
</dbReference>
<sequence length="842" mass="90630">MVGFSPDGLATRAFAQDSQTSVTASSSGQPAAEDAVPAVAPQASEAPVQVQDALISSVQQRIDNARERLNAFARRVDANAENDRALSELGIEIGTLVRELLVISVDLRPRLNELQLRLGELGAAPEEGQSSEAPDLTEERNRLNGARAQINALTGQAEDLSIAGRALADRIIEMRRALFTEQLFAHTEISGDVFSQAAESFSSALQSMQRSIVSWMSFVIKFKTVPLSTALFLSFALAIVILIVEYRLFGSLIHRDPGIEDPSYMSRLSVAFWSTILPSMAIGVFLSATYFLLETFNVLRADIAPIIASLLAVIGLVFFVAMLARSVLAPFAPNWRLVRLSNRGAQNLSLAVVLMALVNGIDYVFATMSAAFSSPVVLTVMKSLVSSMIVGLLIFVVSFLRPVLATDGNPYSPGRPWPRTIAYGLRLLGLLLMAAGALGYVGMARFLATQVVLTGAVIVTMYIGILSGKAISAPNQFGETRVGRALSKRFSLTPVALDQAGILAGLLIYAFALVTGIPLILISWGFQPSDLQVWLVNLFTEVNIGTIRISIFGIMGGVALFAVGLVVTRWLQKWLDGNVMARSQVDAGVRNSVKTGIGYLGTAIAGIIGVSAAGIDLSSLALVAGALSLGIGFGLQNIVSNFVSGLILLVERPFKVGDWVATSTTEGFVKRISVRATEIETFQRQSIIVPNSELINSPVGNWTHRNKLGRIEIPVSVSYDSDPRRVMEVLQEIVDAHPGILRNPAPAVMFTAFGESSLDFEIRAFIGDVLDGWPVRNAIRLAVVERFRAEGIEMPYPHREVRLHVAKDLSDADTPGSRSRKGSGKKTVSQLPLGADDDKVLS</sequence>
<keyword evidence="3" id="KW-1003">Cell membrane</keyword>
<feature type="transmembrane region" description="Helical" evidence="9">
    <location>
        <begin position="592"/>
        <end position="615"/>
    </location>
</feature>
<dbReference type="Proteomes" id="UP000308530">
    <property type="component" value="Chromosome"/>
</dbReference>
<evidence type="ECO:0000313" key="12">
    <source>
        <dbReference type="EMBL" id="QLF71434.1"/>
    </source>
</evidence>
<evidence type="ECO:0000256" key="6">
    <source>
        <dbReference type="ARBA" id="ARBA00023136"/>
    </source>
</evidence>
<keyword evidence="13" id="KW-1185">Reference proteome</keyword>
<evidence type="ECO:0000256" key="5">
    <source>
        <dbReference type="ARBA" id="ARBA00022989"/>
    </source>
</evidence>
<evidence type="ECO:0000256" key="1">
    <source>
        <dbReference type="ARBA" id="ARBA00004651"/>
    </source>
</evidence>
<feature type="region of interest" description="Disordered" evidence="8">
    <location>
        <begin position="807"/>
        <end position="842"/>
    </location>
</feature>
<keyword evidence="6 9" id="KW-0472">Membrane</keyword>
<reference evidence="12 13" key="1">
    <citation type="submission" date="2020-06" db="EMBL/GenBank/DDBJ databases">
        <title>Genome sequence of Rhizobium sp strain ADMK78.</title>
        <authorList>
            <person name="Rahi P."/>
        </authorList>
    </citation>
    <scope>NUCLEOTIDE SEQUENCE [LARGE SCALE GENOMIC DNA]</scope>
    <source>
        <strain evidence="12 13">ADMK78</strain>
    </source>
</reference>
<dbReference type="Gene3D" id="1.10.287.1260">
    <property type="match status" value="1"/>
</dbReference>
<dbReference type="Gene3D" id="2.30.30.60">
    <property type="match status" value="1"/>
</dbReference>
<keyword evidence="5 9" id="KW-1133">Transmembrane helix</keyword>
<feature type="transmembrane region" description="Helical" evidence="9">
    <location>
        <begin position="447"/>
        <end position="466"/>
    </location>
</feature>
<feature type="transmembrane region" description="Helical" evidence="9">
    <location>
        <begin position="348"/>
        <end position="372"/>
    </location>
</feature>
<dbReference type="InterPro" id="IPR011014">
    <property type="entry name" value="MscS_channel_TM-2"/>
</dbReference>
<dbReference type="InterPro" id="IPR006685">
    <property type="entry name" value="MscS_channel_2nd"/>
</dbReference>
<dbReference type="Pfam" id="PF21082">
    <property type="entry name" value="MS_channel_3rd"/>
    <property type="match status" value="1"/>
</dbReference>
<evidence type="ECO:0000256" key="4">
    <source>
        <dbReference type="ARBA" id="ARBA00022692"/>
    </source>
</evidence>
<feature type="compositionally biased region" description="Polar residues" evidence="8">
    <location>
        <begin position="16"/>
        <end position="28"/>
    </location>
</feature>
<evidence type="ECO:0000256" key="9">
    <source>
        <dbReference type="SAM" id="Phobius"/>
    </source>
</evidence>